<name>A0A6I2GIE2_9LACT</name>
<dbReference type="CDD" id="cd06261">
    <property type="entry name" value="TM_PBP2"/>
    <property type="match status" value="1"/>
</dbReference>
<evidence type="ECO:0000256" key="3">
    <source>
        <dbReference type="ARBA" id="ARBA00022448"/>
    </source>
</evidence>
<feature type="transmembrane region" description="Helical" evidence="9">
    <location>
        <begin position="208"/>
        <end position="229"/>
    </location>
</feature>
<evidence type="ECO:0000256" key="1">
    <source>
        <dbReference type="ARBA" id="ARBA00004651"/>
    </source>
</evidence>
<dbReference type="Proteomes" id="UP000430975">
    <property type="component" value="Unassembled WGS sequence"/>
</dbReference>
<feature type="transmembrane region" description="Helical" evidence="9">
    <location>
        <begin position="80"/>
        <end position="113"/>
    </location>
</feature>
<dbReference type="AlphaFoldDB" id="A0A6I2GIE2"/>
<keyword evidence="5 10" id="KW-0592">Phosphate transport</keyword>
<dbReference type="GO" id="GO:0006817">
    <property type="term" value="P:phosphate ion transport"/>
    <property type="evidence" value="ECO:0007669"/>
    <property type="project" value="UniProtKB-KW"/>
</dbReference>
<dbReference type="GO" id="GO:0005886">
    <property type="term" value="C:plasma membrane"/>
    <property type="evidence" value="ECO:0007669"/>
    <property type="project" value="UniProtKB-SubCell"/>
</dbReference>
<dbReference type="NCBIfam" id="TIGR02138">
    <property type="entry name" value="phosphate_pstC"/>
    <property type="match status" value="1"/>
</dbReference>
<evidence type="ECO:0000313" key="14">
    <source>
        <dbReference type="EMBL" id="MRJ47303.1"/>
    </source>
</evidence>
<evidence type="ECO:0000256" key="2">
    <source>
        <dbReference type="ARBA" id="ARBA00007069"/>
    </source>
</evidence>
<keyword evidence="3 9" id="KW-0813">Transport</keyword>
<evidence type="ECO:0000313" key="16">
    <source>
        <dbReference type="Proteomes" id="UP000440066"/>
    </source>
</evidence>
<evidence type="ECO:0000256" key="10">
    <source>
        <dbReference type="RuleBase" id="RU363054"/>
    </source>
</evidence>
<keyword evidence="8 9" id="KW-0472">Membrane</keyword>
<comment type="caution">
    <text evidence="13">The sequence shown here is derived from an EMBL/GenBank/DDBJ whole genome shotgun (WGS) entry which is preliminary data.</text>
</comment>
<dbReference type="Proteomes" id="UP000469870">
    <property type="component" value="Unassembled WGS sequence"/>
</dbReference>
<evidence type="ECO:0000313" key="17">
    <source>
        <dbReference type="Proteomes" id="UP000469870"/>
    </source>
</evidence>
<comment type="function">
    <text evidence="10">Part of the binding-protein-dependent transport system for phosphate; probably responsible for the translocation of the substrate across the membrane.</text>
</comment>
<dbReference type="EMBL" id="WJQR01000008">
    <property type="protein sequence ID" value="MRI82140.1"/>
    <property type="molecule type" value="Genomic_DNA"/>
</dbReference>
<dbReference type="RefSeq" id="WP_153832384.1">
    <property type="nucleotide sequence ID" value="NZ_WJQR01000008.1"/>
</dbReference>
<reference evidence="15 17" key="2">
    <citation type="submission" date="2019-11" db="EMBL/GenBank/DDBJ databases">
        <title>Characterisation of Fundicoccus ignavus gen. nov. sp. nov., a novel genus of the family Aerococcaceae isolated from bulk tank milk.</title>
        <authorList>
            <person name="Siebert A."/>
            <person name="Huptas C."/>
            <person name="Wenning M."/>
            <person name="Scherer S."/>
            <person name="Doll E.V."/>
        </authorList>
    </citation>
    <scope>NUCLEOTIDE SEQUENCE [LARGE SCALE GENOMIC DNA]</scope>
    <source>
        <strain evidence="12 17">DSM 109653</strain>
        <strain evidence="13 15">WS4759</strain>
    </source>
</reference>
<evidence type="ECO:0000313" key="12">
    <source>
        <dbReference type="EMBL" id="MRI82140.1"/>
    </source>
</evidence>
<dbReference type="InterPro" id="IPR051124">
    <property type="entry name" value="Phosphate_Transport_Permease"/>
</dbReference>
<dbReference type="PANTHER" id="PTHR30425">
    <property type="entry name" value="PHOSPHATE TRANSPORT SYSTEM PERMEASE PROTEIN PST"/>
    <property type="match status" value="1"/>
</dbReference>
<evidence type="ECO:0000256" key="5">
    <source>
        <dbReference type="ARBA" id="ARBA00022592"/>
    </source>
</evidence>
<feature type="domain" description="ABC transmembrane type-1" evidence="11">
    <location>
        <begin position="85"/>
        <end position="293"/>
    </location>
</feature>
<proteinExistence type="inferred from homology"/>
<dbReference type="InterPro" id="IPR000515">
    <property type="entry name" value="MetI-like"/>
</dbReference>
<dbReference type="PANTHER" id="PTHR30425:SF1">
    <property type="entry name" value="PHOSPHATE TRANSPORT SYSTEM PERMEASE PROTEIN PSTC"/>
    <property type="match status" value="1"/>
</dbReference>
<evidence type="ECO:0000313" key="15">
    <source>
        <dbReference type="Proteomes" id="UP000430975"/>
    </source>
</evidence>
<keyword evidence="6 9" id="KW-0812">Transmembrane</keyword>
<comment type="similarity">
    <text evidence="2 10">Belongs to the binding-protein-dependent transport system permease family. CysTW subfamily.</text>
</comment>
<dbReference type="Gene3D" id="1.10.3720.10">
    <property type="entry name" value="MetI-like"/>
    <property type="match status" value="1"/>
</dbReference>
<evidence type="ECO:0000256" key="4">
    <source>
        <dbReference type="ARBA" id="ARBA00022475"/>
    </source>
</evidence>
<feature type="transmembrane region" description="Helical" evidence="9">
    <location>
        <begin position="158"/>
        <end position="176"/>
    </location>
</feature>
<evidence type="ECO:0000259" key="11">
    <source>
        <dbReference type="PROSITE" id="PS50928"/>
    </source>
</evidence>
<gene>
    <name evidence="13" type="primary">pstC</name>
    <name evidence="14" type="ORF">GF867_06980</name>
    <name evidence="13" type="ORF">GIY09_06925</name>
    <name evidence="12" type="ORF">GIY11_08990</name>
</gene>
<dbReference type="GO" id="GO:0005315">
    <property type="term" value="F:phosphate transmembrane transporter activity"/>
    <property type="evidence" value="ECO:0007669"/>
    <property type="project" value="InterPro"/>
</dbReference>
<evidence type="ECO:0000256" key="7">
    <source>
        <dbReference type="ARBA" id="ARBA00022989"/>
    </source>
</evidence>
<keyword evidence="7 9" id="KW-1133">Transmembrane helix</keyword>
<keyword evidence="15" id="KW-1185">Reference proteome</keyword>
<feature type="transmembrane region" description="Helical" evidence="9">
    <location>
        <begin position="125"/>
        <end position="146"/>
    </location>
</feature>
<dbReference type="InterPro" id="IPR035906">
    <property type="entry name" value="MetI-like_sf"/>
</dbReference>
<evidence type="ECO:0000256" key="6">
    <source>
        <dbReference type="ARBA" id="ARBA00022692"/>
    </source>
</evidence>
<comment type="subcellular location">
    <subcellularLocation>
        <location evidence="1 9">Cell membrane</location>
        <topology evidence="1 9">Multi-pass membrane protein</topology>
    </subcellularLocation>
</comment>
<dbReference type="InterPro" id="IPR011864">
    <property type="entry name" value="Phosphate_PstC"/>
</dbReference>
<dbReference type="SUPFAM" id="SSF161098">
    <property type="entry name" value="MetI-like"/>
    <property type="match status" value="1"/>
</dbReference>
<dbReference type="EMBL" id="WJQS01000005">
    <property type="protein sequence ID" value="MRI85612.1"/>
    <property type="molecule type" value="Genomic_DNA"/>
</dbReference>
<keyword evidence="4 10" id="KW-1003">Cell membrane</keyword>
<organism evidence="13 15">
    <name type="scientific">Fundicoccus ignavus</name>
    <dbReference type="NCBI Taxonomy" id="2664442"/>
    <lineage>
        <taxon>Bacteria</taxon>
        <taxon>Bacillati</taxon>
        <taxon>Bacillota</taxon>
        <taxon>Bacilli</taxon>
        <taxon>Lactobacillales</taxon>
        <taxon>Aerococcaceae</taxon>
        <taxon>Fundicoccus</taxon>
    </lineage>
</organism>
<feature type="transmembrane region" description="Helical" evidence="9">
    <location>
        <begin position="274"/>
        <end position="296"/>
    </location>
</feature>
<evidence type="ECO:0000313" key="13">
    <source>
        <dbReference type="EMBL" id="MRI85612.1"/>
    </source>
</evidence>
<dbReference type="Proteomes" id="UP000440066">
    <property type="component" value="Unassembled WGS sequence"/>
</dbReference>
<protein>
    <recommendedName>
        <fullName evidence="10">Phosphate transport system permease protein</fullName>
    </recommendedName>
</protein>
<dbReference type="EMBL" id="WJQT01000008">
    <property type="protein sequence ID" value="MRJ47303.1"/>
    <property type="molecule type" value="Genomic_DNA"/>
</dbReference>
<reference evidence="14 16" key="1">
    <citation type="submission" date="2019-11" db="EMBL/GenBank/DDBJ databases">
        <title>Characterisation of Fundicoccus ignavus gen. nov. sp. nov., a novel genus of the family Aerococcaceae from bulk tank milk.</title>
        <authorList>
            <person name="Siebert A."/>
            <person name="Huptas C."/>
            <person name="Wenning M."/>
            <person name="Scherer S."/>
            <person name="Doll E.V."/>
        </authorList>
    </citation>
    <scope>NUCLEOTIDE SEQUENCE [LARGE SCALE GENOMIC DNA]</scope>
    <source>
        <strain evidence="14 16">DSM 109652</strain>
    </source>
</reference>
<evidence type="ECO:0000256" key="8">
    <source>
        <dbReference type="ARBA" id="ARBA00023136"/>
    </source>
</evidence>
<accession>A0A6I2GIE2</accession>
<dbReference type="Pfam" id="PF00528">
    <property type="entry name" value="BPD_transp_1"/>
    <property type="match status" value="1"/>
</dbReference>
<feature type="transmembrane region" description="Helical" evidence="9">
    <location>
        <begin position="12"/>
        <end position="33"/>
    </location>
</feature>
<dbReference type="PROSITE" id="PS50928">
    <property type="entry name" value="ABC_TM1"/>
    <property type="match status" value="1"/>
</dbReference>
<evidence type="ECO:0000256" key="9">
    <source>
        <dbReference type="RuleBase" id="RU363032"/>
    </source>
</evidence>
<sequence length="303" mass="32641">MQRDFSEKFMKYVFMFCALISIISILLIFYFIFIGGRVVDTPNGRILEFDGGLPFLTEKGFLDVIFGTNWRPNASTPSFGILPMIIGSILVTLGAIIVGVPIGVLTAIFMAKFCPPKLYKIFKPAINLMAAIPSIVYGFFALQILVPLMRNIMPGNGMNMVTASILLGIMILPTIIGMSEASIRAVPDSFYQASVGLGATHERSVMRVVVPAASSGILSSIILGIGRAIGETMAVVLVAGNQPRIPDSLSDGVRTLTTNIVLEMGYASGDHRQALIATAAVLFVFIIVINSVFMVVKARGEQK</sequence>